<dbReference type="PANTHER" id="PTHR46244:SF3">
    <property type="entry name" value="PHOSPHOENOLPYRUVATE-PROTEIN PHOSPHOTRANSFERASE"/>
    <property type="match status" value="1"/>
</dbReference>
<evidence type="ECO:0000256" key="8">
    <source>
        <dbReference type="ARBA" id="ARBA00022448"/>
    </source>
</evidence>
<keyword evidence="10 17" id="KW-0762">Sugar transport</keyword>
<keyword evidence="21" id="KW-0175">Coiled coil</keyword>
<dbReference type="PROSITE" id="PS00370">
    <property type="entry name" value="PEP_ENZYMES_PHOS_SITE"/>
    <property type="match status" value="1"/>
</dbReference>
<gene>
    <name evidence="25" type="primary">ptsI</name>
    <name evidence="25" type="ORF">SSABA_v1c00940</name>
</gene>
<feature type="binding site" evidence="19">
    <location>
        <position position="332"/>
    </location>
    <ligand>
        <name>phosphoenolpyruvate</name>
        <dbReference type="ChEBI" id="CHEBI:58702"/>
    </ligand>
</feature>
<evidence type="ECO:0000256" key="17">
    <source>
        <dbReference type="PIRNR" id="PIRNR000732"/>
    </source>
</evidence>
<evidence type="ECO:0000256" key="2">
    <source>
        <dbReference type="ARBA" id="ARBA00001946"/>
    </source>
</evidence>
<evidence type="ECO:0000256" key="20">
    <source>
        <dbReference type="PIRSR" id="PIRSR000732-3"/>
    </source>
</evidence>
<evidence type="ECO:0000259" key="23">
    <source>
        <dbReference type="Pfam" id="PF02896"/>
    </source>
</evidence>
<evidence type="ECO:0000259" key="22">
    <source>
        <dbReference type="Pfam" id="PF00391"/>
    </source>
</evidence>
<feature type="binding site" evidence="19">
    <location>
        <begin position="454"/>
        <end position="455"/>
    </location>
    <ligand>
        <name>phosphoenolpyruvate</name>
        <dbReference type="ChEBI" id="CHEBI:58702"/>
    </ligand>
</feature>
<protein>
    <recommendedName>
        <fullName evidence="7 17">Phosphoenolpyruvate-protein phosphotransferase</fullName>
        <ecNumber evidence="6 17">2.7.3.9</ecNumber>
    </recommendedName>
    <alternativeName>
        <fullName evidence="16 17">Phosphotransferase system, enzyme I</fullName>
    </alternativeName>
</protein>
<evidence type="ECO:0000256" key="19">
    <source>
        <dbReference type="PIRSR" id="PIRSR000732-2"/>
    </source>
</evidence>
<dbReference type="Pfam" id="PF02896">
    <property type="entry name" value="PEP-utilizers_C"/>
    <property type="match status" value="1"/>
</dbReference>
<dbReference type="InterPro" id="IPR040442">
    <property type="entry name" value="Pyrv_kinase-like_dom_sf"/>
</dbReference>
<dbReference type="InterPro" id="IPR006318">
    <property type="entry name" value="PTS_EI-like"/>
</dbReference>
<keyword evidence="12 17" id="KW-0598">Phosphotransferase system</keyword>
<evidence type="ECO:0000256" key="9">
    <source>
        <dbReference type="ARBA" id="ARBA00022490"/>
    </source>
</evidence>
<sequence>MSKKITGIGASEGIAIAKAYVLVEDHIKVSDTKVKDTKKELKLIDEALSKAKKDLSNLQKIALEKLGPEKAAIFEAHEQILEDPAMSEEWNKLVQEEFCNAAFAVKTVADKYSAMFLAMEDDYFKERAADVKDVTERLIRYILNMPVLDLATIAEEVIIVADDLTPSQTAQLNPKFVKGFATNIGGRTSHAAIMARSLEIPAVLGLKNITTTVKSGEMLAIDGQTGNLEIAPSDVKAWATKEEQFKKIKQELMSFKNKKTITKDGFDKFILEGNIGAPKDVEAVLSNGGEGIGLFRSEFLYMDNDHFPTEEEQFVAYKKVVEDMNGHVTIIRTLDIGGDKKLSYFKFPEEMNPFLGYRAIRFTLDRKDIFREQIRALLRASAFGPLGIMFPMIATIDEFKAAKQFTLDCKKELEKEGVKIGKDLQIGMMVEIPAAAVNAENFAKHADFFSVGTNDLVQYSMAADRMSENVTYLYQPYNPSILRLLKMTIDGAHKHGKWAGMCGEMAGEPQAIPLLMGLGLDAFSMSATSILRARSIISKLTLKETQELASKALDCETTDEVLKLVDALLAKSEK</sequence>
<dbReference type="PIRSF" id="PIRSF000732">
    <property type="entry name" value="PTS_enzyme_I"/>
    <property type="match status" value="1"/>
</dbReference>
<dbReference type="Gene3D" id="3.20.20.60">
    <property type="entry name" value="Phosphoenolpyruvate-binding domains"/>
    <property type="match status" value="1"/>
</dbReference>
<dbReference type="InterPro" id="IPR015813">
    <property type="entry name" value="Pyrv/PenolPyrv_kinase-like_dom"/>
</dbReference>
<evidence type="ECO:0000313" key="25">
    <source>
        <dbReference type="EMBL" id="AHI53506.1"/>
    </source>
</evidence>
<evidence type="ECO:0000256" key="15">
    <source>
        <dbReference type="ARBA" id="ARBA00022842"/>
    </source>
</evidence>
<dbReference type="GO" id="GO:0005737">
    <property type="term" value="C:cytoplasm"/>
    <property type="evidence" value="ECO:0007669"/>
    <property type="project" value="UniProtKB-SubCell"/>
</dbReference>
<dbReference type="KEGG" id="ssab:SSABA_v1c00940"/>
<evidence type="ECO:0000256" key="4">
    <source>
        <dbReference type="ARBA" id="ARBA00004496"/>
    </source>
</evidence>
<dbReference type="HOGENOM" id="CLU_007308_7_0_14"/>
<feature type="binding site" evidence="19">
    <location>
        <position position="465"/>
    </location>
    <ligand>
        <name>phosphoenolpyruvate</name>
        <dbReference type="ChEBI" id="CHEBI:58702"/>
    </ligand>
</feature>
<dbReference type="NCBIfam" id="TIGR01417">
    <property type="entry name" value="PTS_I_fam"/>
    <property type="match status" value="1"/>
</dbReference>
<comment type="similarity">
    <text evidence="5 17">Belongs to the PEP-utilizing enzyme family.</text>
</comment>
<dbReference type="GO" id="GO:0046872">
    <property type="term" value="F:metal ion binding"/>
    <property type="evidence" value="ECO:0007669"/>
    <property type="project" value="UniProtKB-KW"/>
</dbReference>
<evidence type="ECO:0000256" key="18">
    <source>
        <dbReference type="PIRSR" id="PIRSR000732-1"/>
    </source>
</evidence>
<dbReference type="SUPFAM" id="SSF51621">
    <property type="entry name" value="Phosphoenolpyruvate/pyruvate domain"/>
    <property type="match status" value="1"/>
</dbReference>
<comment type="cofactor">
    <cofactor evidence="2 17 20">
        <name>Mg(2+)</name>
        <dbReference type="ChEBI" id="CHEBI:18420"/>
    </cofactor>
</comment>
<dbReference type="Pfam" id="PF00391">
    <property type="entry name" value="PEP-utilizers"/>
    <property type="match status" value="1"/>
</dbReference>
<accession>W6A961</accession>
<feature type="binding site" evidence="20">
    <location>
        <position position="431"/>
    </location>
    <ligand>
        <name>Mg(2+)</name>
        <dbReference type="ChEBI" id="CHEBI:18420"/>
    </ligand>
</feature>
<evidence type="ECO:0000259" key="24">
    <source>
        <dbReference type="Pfam" id="PF05524"/>
    </source>
</evidence>
<evidence type="ECO:0000256" key="6">
    <source>
        <dbReference type="ARBA" id="ARBA00012232"/>
    </source>
</evidence>
<dbReference type="Pfam" id="PF05524">
    <property type="entry name" value="PEP-utilisers_N"/>
    <property type="match status" value="1"/>
</dbReference>
<feature type="domain" description="PEP-utilising enzyme mobile" evidence="22">
    <location>
        <begin position="154"/>
        <end position="226"/>
    </location>
</feature>
<dbReference type="PRINTS" id="PR01736">
    <property type="entry name" value="PHPHTRNFRASE"/>
</dbReference>
<evidence type="ECO:0000256" key="3">
    <source>
        <dbReference type="ARBA" id="ARBA00002728"/>
    </source>
</evidence>
<keyword evidence="15 17" id="KW-0460">Magnesium</keyword>
<dbReference type="EC" id="2.7.3.9" evidence="6 17"/>
<dbReference type="EMBL" id="CP006934">
    <property type="protein sequence ID" value="AHI53506.1"/>
    <property type="molecule type" value="Genomic_DNA"/>
</dbReference>
<dbReference type="GO" id="GO:0008965">
    <property type="term" value="F:phosphoenolpyruvate-protein phosphotransferase activity"/>
    <property type="evidence" value="ECO:0007669"/>
    <property type="project" value="UniProtKB-EC"/>
</dbReference>
<dbReference type="PANTHER" id="PTHR46244">
    <property type="entry name" value="PHOSPHOENOLPYRUVATE-PROTEIN PHOSPHOTRANSFERASE"/>
    <property type="match status" value="1"/>
</dbReference>
<proteinExistence type="inferred from homology"/>
<keyword evidence="11 17" id="KW-0808">Transferase</keyword>
<name>W6A961_9MOLU</name>
<keyword evidence="9 17" id="KW-0963">Cytoplasm</keyword>
<feature type="binding site" evidence="20">
    <location>
        <position position="455"/>
    </location>
    <ligand>
        <name>Mg(2+)</name>
        <dbReference type="ChEBI" id="CHEBI:18420"/>
    </ligand>
</feature>
<dbReference type="STRING" id="1276257.SSABA_v1c00940"/>
<dbReference type="InterPro" id="IPR000121">
    <property type="entry name" value="PEP_util_C"/>
</dbReference>
<dbReference type="InterPro" id="IPR023151">
    <property type="entry name" value="PEP_util_CS"/>
</dbReference>
<feature type="active site" description="Tele-phosphohistidine intermediate" evidence="18">
    <location>
        <position position="190"/>
    </location>
</feature>
<feature type="domain" description="PEP-utilising enzyme C-terminal" evidence="23">
    <location>
        <begin position="250"/>
        <end position="540"/>
    </location>
</feature>
<evidence type="ECO:0000256" key="1">
    <source>
        <dbReference type="ARBA" id="ARBA00000683"/>
    </source>
</evidence>
<evidence type="ECO:0000256" key="5">
    <source>
        <dbReference type="ARBA" id="ARBA00007837"/>
    </source>
</evidence>
<comment type="function">
    <text evidence="3 17">General (non sugar-specific) component of the phosphoenolpyruvate-dependent sugar phosphotransferase system (sugar PTS). This major carbohydrate active-transport system catalyzes the phosphorylation of incoming sugar substrates concomitantly with their translocation across the cell membrane. Enzyme I transfers the phosphoryl group from phosphoenolpyruvate (PEP) to the phosphoryl carrier protein (HPr).</text>
</comment>
<dbReference type="InterPro" id="IPR008279">
    <property type="entry name" value="PEP-util_enz_mobile_dom"/>
</dbReference>
<dbReference type="Proteomes" id="UP000019265">
    <property type="component" value="Chromosome"/>
</dbReference>
<comment type="subcellular location">
    <subcellularLocation>
        <location evidence="4 17">Cytoplasm</location>
    </subcellularLocation>
</comment>
<dbReference type="SUPFAM" id="SSF52009">
    <property type="entry name" value="Phosphohistidine domain"/>
    <property type="match status" value="1"/>
</dbReference>
<keyword evidence="25" id="KW-0670">Pyruvate</keyword>
<evidence type="ECO:0000256" key="13">
    <source>
        <dbReference type="ARBA" id="ARBA00022723"/>
    </source>
</evidence>
<keyword evidence="8 17" id="KW-0813">Transport</keyword>
<dbReference type="InterPro" id="IPR036637">
    <property type="entry name" value="Phosphohistidine_dom_sf"/>
</dbReference>
<keyword evidence="13 17" id="KW-0479">Metal-binding</keyword>
<dbReference type="InterPro" id="IPR036618">
    <property type="entry name" value="PtsI_HPr-bd_sf"/>
</dbReference>
<evidence type="ECO:0000256" key="21">
    <source>
        <dbReference type="SAM" id="Coils"/>
    </source>
</evidence>
<dbReference type="PROSITE" id="PS00742">
    <property type="entry name" value="PEP_ENZYMES_2"/>
    <property type="match status" value="1"/>
</dbReference>
<dbReference type="AlphaFoldDB" id="W6A961"/>
<keyword evidence="26" id="KW-1185">Reference proteome</keyword>
<dbReference type="InterPro" id="IPR024692">
    <property type="entry name" value="PTS_EI"/>
</dbReference>
<feature type="active site" description="Proton donor" evidence="18">
    <location>
        <position position="502"/>
    </location>
</feature>
<dbReference type="OrthoDB" id="9765468at2"/>
<feature type="coiled-coil region" evidence="21">
    <location>
        <begin position="34"/>
        <end position="61"/>
    </location>
</feature>
<dbReference type="FunFam" id="3.20.20.60:FF:000007">
    <property type="entry name" value="Phosphoenolpyruvate-protein phosphotransferase"/>
    <property type="match status" value="1"/>
</dbReference>
<dbReference type="InterPro" id="IPR008731">
    <property type="entry name" value="PTS_EIN"/>
</dbReference>
<dbReference type="GO" id="GO:0016301">
    <property type="term" value="F:kinase activity"/>
    <property type="evidence" value="ECO:0007669"/>
    <property type="project" value="UniProtKB-KW"/>
</dbReference>
<dbReference type="InterPro" id="IPR050499">
    <property type="entry name" value="PEP-utilizing_PTS_enzyme"/>
</dbReference>
<reference evidence="25 26" key="1">
    <citation type="journal article" date="2014" name="Genome Biol. Evol.">
        <title>Molecular evolution of the substrate utilization strategies and putative virulence factors in mosquito-associated Spiroplasma species.</title>
        <authorList>
            <person name="Chang T.H."/>
            <person name="Lo W.S."/>
            <person name="Ku C."/>
            <person name="Chen L.L."/>
            <person name="Kuo C.H."/>
        </authorList>
    </citation>
    <scope>NUCLEOTIDE SEQUENCE [LARGE SCALE GENOMIC DNA]</scope>
    <source>
        <strain evidence="25">Ar-1343</strain>
    </source>
</reference>
<dbReference type="RefSeq" id="WP_025250646.1">
    <property type="nucleotide sequence ID" value="NZ_CP006934.1"/>
</dbReference>
<evidence type="ECO:0000256" key="7">
    <source>
        <dbReference type="ARBA" id="ARBA00016544"/>
    </source>
</evidence>
<evidence type="ECO:0000313" key="26">
    <source>
        <dbReference type="Proteomes" id="UP000019265"/>
    </source>
</evidence>
<feature type="domain" description="Phosphotransferase system enzyme I N-terminal" evidence="24">
    <location>
        <begin position="6"/>
        <end position="127"/>
    </location>
</feature>
<dbReference type="eggNOG" id="COG1080">
    <property type="taxonomic scope" value="Bacteria"/>
</dbReference>
<keyword evidence="14 17" id="KW-0418">Kinase</keyword>
<evidence type="ECO:0000256" key="12">
    <source>
        <dbReference type="ARBA" id="ARBA00022683"/>
    </source>
</evidence>
<dbReference type="Gene3D" id="1.10.274.10">
    <property type="entry name" value="PtsI, HPr-binding domain"/>
    <property type="match status" value="1"/>
</dbReference>
<dbReference type="SUPFAM" id="SSF47831">
    <property type="entry name" value="Enzyme I of the PEP:sugar phosphotransferase system HPr-binding (sub)domain"/>
    <property type="match status" value="1"/>
</dbReference>
<evidence type="ECO:0000256" key="16">
    <source>
        <dbReference type="ARBA" id="ARBA00033235"/>
    </source>
</evidence>
<evidence type="ECO:0000256" key="14">
    <source>
        <dbReference type="ARBA" id="ARBA00022777"/>
    </source>
</evidence>
<dbReference type="Gene3D" id="3.50.30.10">
    <property type="entry name" value="Phosphohistidine domain"/>
    <property type="match status" value="1"/>
</dbReference>
<evidence type="ECO:0000256" key="10">
    <source>
        <dbReference type="ARBA" id="ARBA00022597"/>
    </source>
</evidence>
<feature type="binding site" evidence="19">
    <location>
        <position position="296"/>
    </location>
    <ligand>
        <name>phosphoenolpyruvate</name>
        <dbReference type="ChEBI" id="CHEBI:58702"/>
    </ligand>
</feature>
<dbReference type="GO" id="GO:0009401">
    <property type="term" value="P:phosphoenolpyruvate-dependent sugar phosphotransferase system"/>
    <property type="evidence" value="ECO:0007669"/>
    <property type="project" value="UniProtKB-KW"/>
</dbReference>
<comment type="catalytic activity">
    <reaction evidence="1 17">
        <text>L-histidyl-[protein] + phosphoenolpyruvate = N(pros)-phospho-L-histidyl-[protein] + pyruvate</text>
        <dbReference type="Rhea" id="RHEA:23880"/>
        <dbReference type="Rhea" id="RHEA-COMP:9745"/>
        <dbReference type="Rhea" id="RHEA-COMP:9746"/>
        <dbReference type="ChEBI" id="CHEBI:15361"/>
        <dbReference type="ChEBI" id="CHEBI:29979"/>
        <dbReference type="ChEBI" id="CHEBI:58702"/>
        <dbReference type="ChEBI" id="CHEBI:64837"/>
        <dbReference type="EC" id="2.7.3.9"/>
    </reaction>
</comment>
<dbReference type="InterPro" id="IPR018274">
    <property type="entry name" value="PEP_util_AS"/>
</dbReference>
<evidence type="ECO:0000256" key="11">
    <source>
        <dbReference type="ARBA" id="ARBA00022679"/>
    </source>
</evidence>
<organism evidence="25 26">
    <name type="scientific">Spiroplasma sabaudiense Ar-1343</name>
    <dbReference type="NCBI Taxonomy" id="1276257"/>
    <lineage>
        <taxon>Bacteria</taxon>
        <taxon>Bacillati</taxon>
        <taxon>Mycoplasmatota</taxon>
        <taxon>Mollicutes</taxon>
        <taxon>Entomoplasmatales</taxon>
        <taxon>Spiroplasmataceae</taxon>
        <taxon>Spiroplasma</taxon>
    </lineage>
</organism>
<dbReference type="PATRIC" id="fig|1276257.3.peg.96"/>